<dbReference type="PROSITE" id="PS50172">
    <property type="entry name" value="BRCT"/>
    <property type="match status" value="1"/>
</dbReference>
<evidence type="ECO:0000313" key="5">
    <source>
        <dbReference type="Proteomes" id="UP001610335"/>
    </source>
</evidence>
<accession>A0ABR4IL38</accession>
<feature type="compositionally biased region" description="Basic and acidic residues" evidence="1">
    <location>
        <begin position="129"/>
        <end position="144"/>
    </location>
</feature>
<proteinExistence type="predicted"/>
<keyword evidence="5" id="KW-1185">Reference proteome</keyword>
<feature type="domain" description="WGR" evidence="3">
    <location>
        <begin position="189"/>
        <end position="284"/>
    </location>
</feature>
<dbReference type="Gene3D" id="3.40.50.10190">
    <property type="entry name" value="BRCT domain"/>
    <property type="match status" value="1"/>
</dbReference>
<dbReference type="EMBL" id="JBFXLS010000024">
    <property type="protein sequence ID" value="KAL2827622.1"/>
    <property type="molecule type" value="Genomic_DNA"/>
</dbReference>
<feature type="region of interest" description="Disordered" evidence="1">
    <location>
        <begin position="104"/>
        <end position="183"/>
    </location>
</feature>
<name>A0ABR4IL38_9EURO</name>
<dbReference type="PROSITE" id="PS51977">
    <property type="entry name" value="WGR"/>
    <property type="match status" value="1"/>
</dbReference>
<evidence type="ECO:0008006" key="6">
    <source>
        <dbReference type="Google" id="ProtNLM"/>
    </source>
</evidence>
<evidence type="ECO:0000256" key="1">
    <source>
        <dbReference type="SAM" id="MobiDB-lite"/>
    </source>
</evidence>
<feature type="compositionally biased region" description="Basic and acidic residues" evidence="1">
    <location>
        <begin position="169"/>
        <end position="179"/>
    </location>
</feature>
<dbReference type="InterPro" id="IPR036420">
    <property type="entry name" value="BRCT_dom_sf"/>
</dbReference>
<evidence type="ECO:0000313" key="4">
    <source>
        <dbReference type="EMBL" id="KAL2827622.1"/>
    </source>
</evidence>
<evidence type="ECO:0000259" key="3">
    <source>
        <dbReference type="PROSITE" id="PS51977"/>
    </source>
</evidence>
<dbReference type="SUPFAM" id="SSF52113">
    <property type="entry name" value="BRCT domain"/>
    <property type="match status" value="1"/>
</dbReference>
<sequence>MGKTFRNIYASSIGNFEENTSKIPQWITANGGTYSKNITNEITHLIATREAFKQYVSAVDEAKKIGTVKIVSYDWLVDSLLSKGRMPLAAKPYLWGNILKEEKQKSQVKKSQAKESQTKEGQTGKGRPKKDQKEEEQTQKDPPKDMQPAGKLKQKLVAEKKRRKKRSVKSRDPFDDKPRTPRAQSIASLYDLYETGDVTYNATLTRLSSCQNTREKIYETIKSPHTYATHIKFSRLGLSGTEMLAPIGSSLDTAMSEFKEIFRSQAGKEWEDRMDGIAPPPREDEDGNVQPPWKGWFFYDTGPMSLSTVLQGRNT</sequence>
<gene>
    <name evidence="4" type="ORF">BDW59DRAFT_160259</name>
</gene>
<feature type="domain" description="BRCT" evidence="2">
    <location>
        <begin position="1"/>
        <end position="80"/>
    </location>
</feature>
<dbReference type="InterPro" id="IPR001357">
    <property type="entry name" value="BRCT_dom"/>
</dbReference>
<reference evidence="4 5" key="1">
    <citation type="submission" date="2024-07" db="EMBL/GenBank/DDBJ databases">
        <title>Section-level genome sequencing and comparative genomics of Aspergillus sections Usti and Cavernicolus.</title>
        <authorList>
            <consortium name="Lawrence Berkeley National Laboratory"/>
            <person name="Nybo J.L."/>
            <person name="Vesth T.C."/>
            <person name="Theobald S."/>
            <person name="Frisvad J.C."/>
            <person name="Larsen T.O."/>
            <person name="Kjaerboelling I."/>
            <person name="Rothschild-Mancinelli K."/>
            <person name="Lyhne E.K."/>
            <person name="Kogle M.E."/>
            <person name="Barry K."/>
            <person name="Clum A."/>
            <person name="Na H."/>
            <person name="Ledsgaard L."/>
            <person name="Lin J."/>
            <person name="Lipzen A."/>
            <person name="Kuo A."/>
            <person name="Riley R."/>
            <person name="Mondo S."/>
            <person name="LaButti K."/>
            <person name="Haridas S."/>
            <person name="Pangalinan J."/>
            <person name="Salamov A.A."/>
            <person name="Simmons B.A."/>
            <person name="Magnuson J.K."/>
            <person name="Chen J."/>
            <person name="Drula E."/>
            <person name="Henrissat B."/>
            <person name="Wiebenga A."/>
            <person name="Lubbers R.J."/>
            <person name="Gomes A.C."/>
            <person name="Makela M.R."/>
            <person name="Stajich J."/>
            <person name="Grigoriev I.V."/>
            <person name="Mortensen U.H."/>
            <person name="De vries R.P."/>
            <person name="Baker S.E."/>
            <person name="Andersen M.R."/>
        </authorList>
    </citation>
    <scope>NUCLEOTIDE SEQUENCE [LARGE SCALE GENOMIC DNA]</scope>
    <source>
        <strain evidence="4 5">CBS 600.67</strain>
    </source>
</reference>
<evidence type="ECO:0000259" key="2">
    <source>
        <dbReference type="PROSITE" id="PS50172"/>
    </source>
</evidence>
<dbReference type="InterPro" id="IPR036930">
    <property type="entry name" value="WGR_dom_sf"/>
</dbReference>
<organism evidence="4 5">
    <name type="scientific">Aspergillus cavernicola</name>
    <dbReference type="NCBI Taxonomy" id="176166"/>
    <lineage>
        <taxon>Eukaryota</taxon>
        <taxon>Fungi</taxon>
        <taxon>Dikarya</taxon>
        <taxon>Ascomycota</taxon>
        <taxon>Pezizomycotina</taxon>
        <taxon>Eurotiomycetes</taxon>
        <taxon>Eurotiomycetidae</taxon>
        <taxon>Eurotiales</taxon>
        <taxon>Aspergillaceae</taxon>
        <taxon>Aspergillus</taxon>
        <taxon>Aspergillus subgen. Nidulantes</taxon>
    </lineage>
</organism>
<dbReference type="Proteomes" id="UP001610335">
    <property type="component" value="Unassembled WGS sequence"/>
</dbReference>
<comment type="caution">
    <text evidence="4">The sequence shown here is derived from an EMBL/GenBank/DDBJ whole genome shotgun (WGS) entry which is preliminary data.</text>
</comment>
<protein>
    <recommendedName>
        <fullName evidence="6">BRCT domain-containing protein</fullName>
    </recommendedName>
</protein>
<dbReference type="Pfam" id="PF12738">
    <property type="entry name" value="PTCB-BRCT"/>
    <property type="match status" value="1"/>
</dbReference>
<dbReference type="SUPFAM" id="SSF142921">
    <property type="entry name" value="WGR domain-like"/>
    <property type="match status" value="1"/>
</dbReference>
<dbReference type="InterPro" id="IPR008893">
    <property type="entry name" value="WGR_domain"/>
</dbReference>